<keyword evidence="4" id="KW-1185">Reference proteome</keyword>
<accession>A0A6A6J8H5</accession>
<protein>
    <submittedName>
        <fullName evidence="3">Uncharacterized protein</fullName>
    </submittedName>
</protein>
<proteinExistence type="predicted"/>
<dbReference type="RefSeq" id="XP_033650086.1">
    <property type="nucleotide sequence ID" value="XM_033801756.1"/>
</dbReference>
<sequence>MRATFLLPAFAAAVVAQDSSSPQVDFPQTSFLTQTNSLGVVTGQPALQTSQPTVGPAETSQPPLATSVGQAASIPAVGSGIYTLPIQGTAGPNSTQTIIVSANNSTTLVLSTVGVGGNTASGTSRPTGADSTESPNETASGSPTKSGTSTSTGAAATMHAVAGSVAGLGAFLAAALL</sequence>
<dbReference type="EMBL" id="ML986519">
    <property type="protein sequence ID" value="KAF2272547.1"/>
    <property type="molecule type" value="Genomic_DNA"/>
</dbReference>
<dbReference type="Proteomes" id="UP000800097">
    <property type="component" value="Unassembled WGS sequence"/>
</dbReference>
<dbReference type="AlphaFoldDB" id="A0A6A6J8H5"/>
<feature type="compositionally biased region" description="Low complexity" evidence="1">
    <location>
        <begin position="138"/>
        <end position="151"/>
    </location>
</feature>
<name>A0A6A6J8H5_WESOR</name>
<evidence type="ECO:0000313" key="4">
    <source>
        <dbReference type="Proteomes" id="UP000800097"/>
    </source>
</evidence>
<feature type="compositionally biased region" description="Polar residues" evidence="1">
    <location>
        <begin position="120"/>
        <end position="137"/>
    </location>
</feature>
<feature type="chain" id="PRO_5025594958" evidence="2">
    <location>
        <begin position="17"/>
        <end position="177"/>
    </location>
</feature>
<feature type="signal peptide" evidence="2">
    <location>
        <begin position="1"/>
        <end position="16"/>
    </location>
</feature>
<reference evidence="3" key="1">
    <citation type="journal article" date="2020" name="Stud. Mycol.">
        <title>101 Dothideomycetes genomes: a test case for predicting lifestyles and emergence of pathogens.</title>
        <authorList>
            <person name="Haridas S."/>
            <person name="Albert R."/>
            <person name="Binder M."/>
            <person name="Bloem J."/>
            <person name="Labutti K."/>
            <person name="Salamov A."/>
            <person name="Andreopoulos B."/>
            <person name="Baker S."/>
            <person name="Barry K."/>
            <person name="Bills G."/>
            <person name="Bluhm B."/>
            <person name="Cannon C."/>
            <person name="Castanera R."/>
            <person name="Culley D."/>
            <person name="Daum C."/>
            <person name="Ezra D."/>
            <person name="Gonzalez J."/>
            <person name="Henrissat B."/>
            <person name="Kuo A."/>
            <person name="Liang C."/>
            <person name="Lipzen A."/>
            <person name="Lutzoni F."/>
            <person name="Magnuson J."/>
            <person name="Mondo S."/>
            <person name="Nolan M."/>
            <person name="Ohm R."/>
            <person name="Pangilinan J."/>
            <person name="Park H.-J."/>
            <person name="Ramirez L."/>
            <person name="Alfaro M."/>
            <person name="Sun H."/>
            <person name="Tritt A."/>
            <person name="Yoshinaga Y."/>
            <person name="Zwiers L.-H."/>
            <person name="Turgeon B."/>
            <person name="Goodwin S."/>
            <person name="Spatafora J."/>
            <person name="Crous P."/>
            <person name="Grigoriev I."/>
        </authorList>
    </citation>
    <scope>NUCLEOTIDE SEQUENCE</scope>
    <source>
        <strain evidence="3">CBS 379.55</strain>
    </source>
</reference>
<gene>
    <name evidence="3" type="ORF">EI97DRAFT_470266</name>
</gene>
<dbReference type="GeneID" id="54554931"/>
<evidence type="ECO:0000256" key="2">
    <source>
        <dbReference type="SAM" id="SignalP"/>
    </source>
</evidence>
<keyword evidence="2" id="KW-0732">Signal</keyword>
<feature type="region of interest" description="Disordered" evidence="1">
    <location>
        <begin position="116"/>
        <end position="151"/>
    </location>
</feature>
<evidence type="ECO:0000313" key="3">
    <source>
        <dbReference type="EMBL" id="KAF2272547.1"/>
    </source>
</evidence>
<organism evidence="3 4">
    <name type="scientific">Westerdykella ornata</name>
    <dbReference type="NCBI Taxonomy" id="318751"/>
    <lineage>
        <taxon>Eukaryota</taxon>
        <taxon>Fungi</taxon>
        <taxon>Dikarya</taxon>
        <taxon>Ascomycota</taxon>
        <taxon>Pezizomycotina</taxon>
        <taxon>Dothideomycetes</taxon>
        <taxon>Pleosporomycetidae</taxon>
        <taxon>Pleosporales</taxon>
        <taxon>Sporormiaceae</taxon>
        <taxon>Westerdykella</taxon>
    </lineage>
</organism>
<dbReference type="OrthoDB" id="5429002at2759"/>
<evidence type="ECO:0000256" key="1">
    <source>
        <dbReference type="SAM" id="MobiDB-lite"/>
    </source>
</evidence>